<evidence type="ECO:0000256" key="1">
    <source>
        <dbReference type="SAM" id="MobiDB-lite"/>
    </source>
</evidence>
<dbReference type="EMBL" id="JBBPBN010000002">
    <property type="protein sequence ID" value="KAK9045326.1"/>
    <property type="molecule type" value="Genomic_DNA"/>
</dbReference>
<evidence type="ECO:0000313" key="2">
    <source>
        <dbReference type="EMBL" id="KAK9045326.1"/>
    </source>
</evidence>
<comment type="caution">
    <text evidence="2">The sequence shown here is derived from an EMBL/GenBank/DDBJ whole genome shotgun (WGS) entry which is preliminary data.</text>
</comment>
<accession>A0ABR2U6H0</accession>
<gene>
    <name evidence="2" type="ORF">V6N11_059210</name>
</gene>
<sequence length="89" mass="10052">MEAQQQYKDNIPDPSEWSQDYPWYESSTSKMPKENSSDHMEIENGEDITSTDTLIPYRGGLMGRREGLDYCSSKACQTGLSLMAKGTAY</sequence>
<feature type="compositionally biased region" description="Basic and acidic residues" evidence="1">
    <location>
        <begin position="31"/>
        <end position="42"/>
    </location>
</feature>
<reference evidence="2 3" key="1">
    <citation type="journal article" date="2024" name="G3 (Bethesda)">
        <title>Genome assembly of Hibiscus sabdariffa L. provides insights into metabolisms of medicinal natural products.</title>
        <authorList>
            <person name="Kim T."/>
        </authorList>
    </citation>
    <scope>NUCLEOTIDE SEQUENCE [LARGE SCALE GENOMIC DNA]</scope>
    <source>
        <strain evidence="2">TK-2024</strain>
        <tissue evidence="2">Old leaves</tissue>
    </source>
</reference>
<name>A0ABR2U6H0_9ROSI</name>
<protein>
    <submittedName>
        <fullName evidence="2">Uncharacterized protein</fullName>
    </submittedName>
</protein>
<feature type="region of interest" description="Disordered" evidence="1">
    <location>
        <begin position="1"/>
        <end position="52"/>
    </location>
</feature>
<keyword evidence="3" id="KW-1185">Reference proteome</keyword>
<dbReference type="Proteomes" id="UP001396334">
    <property type="component" value="Unassembled WGS sequence"/>
</dbReference>
<evidence type="ECO:0000313" key="3">
    <source>
        <dbReference type="Proteomes" id="UP001396334"/>
    </source>
</evidence>
<organism evidence="2 3">
    <name type="scientific">Hibiscus sabdariffa</name>
    <name type="common">roselle</name>
    <dbReference type="NCBI Taxonomy" id="183260"/>
    <lineage>
        <taxon>Eukaryota</taxon>
        <taxon>Viridiplantae</taxon>
        <taxon>Streptophyta</taxon>
        <taxon>Embryophyta</taxon>
        <taxon>Tracheophyta</taxon>
        <taxon>Spermatophyta</taxon>
        <taxon>Magnoliopsida</taxon>
        <taxon>eudicotyledons</taxon>
        <taxon>Gunneridae</taxon>
        <taxon>Pentapetalae</taxon>
        <taxon>rosids</taxon>
        <taxon>malvids</taxon>
        <taxon>Malvales</taxon>
        <taxon>Malvaceae</taxon>
        <taxon>Malvoideae</taxon>
        <taxon>Hibiscus</taxon>
    </lineage>
</organism>
<proteinExistence type="predicted"/>